<dbReference type="InParanoid" id="A0A4S2MMN5"/>
<dbReference type="Proteomes" id="UP000298138">
    <property type="component" value="Unassembled WGS sequence"/>
</dbReference>
<sequence>MPPYHHISKNSNNPEYTSPIIPYYTSKSTNPQHPASKEFSRTSTHHHHHHHHPPRKSITNDENKELIQFKFHFQPSSSSPNP</sequence>
<dbReference type="EMBL" id="ML220179">
    <property type="protein sequence ID" value="TGZ76429.1"/>
    <property type="molecule type" value="Genomic_DNA"/>
</dbReference>
<name>A0A4S2MMN5_9PEZI</name>
<feature type="compositionally biased region" description="Basic residues" evidence="1">
    <location>
        <begin position="43"/>
        <end position="55"/>
    </location>
</feature>
<feature type="region of interest" description="Disordered" evidence="1">
    <location>
        <begin position="1"/>
        <end position="65"/>
    </location>
</feature>
<accession>A0A4S2MMN5</accession>
<evidence type="ECO:0000313" key="3">
    <source>
        <dbReference type="Proteomes" id="UP000298138"/>
    </source>
</evidence>
<gene>
    <name evidence="2" type="ORF">EX30DRAFT_248370</name>
</gene>
<reference evidence="2 3" key="1">
    <citation type="submission" date="2019-04" db="EMBL/GenBank/DDBJ databases">
        <title>Comparative genomics and transcriptomics to analyze fruiting body development in filamentous ascomycetes.</title>
        <authorList>
            <consortium name="DOE Joint Genome Institute"/>
            <person name="Lutkenhaus R."/>
            <person name="Traeger S."/>
            <person name="Breuer J."/>
            <person name="Kuo A."/>
            <person name="Lipzen A."/>
            <person name="Pangilinan J."/>
            <person name="Dilworth D."/>
            <person name="Sandor L."/>
            <person name="Poggeler S."/>
            <person name="Barry K."/>
            <person name="Grigoriev I.V."/>
            <person name="Nowrousian M."/>
        </authorList>
    </citation>
    <scope>NUCLEOTIDE SEQUENCE [LARGE SCALE GENOMIC DNA]</scope>
    <source>
        <strain evidence="2 3">CBS 389.68</strain>
    </source>
</reference>
<keyword evidence="3" id="KW-1185">Reference proteome</keyword>
<evidence type="ECO:0000313" key="2">
    <source>
        <dbReference type="EMBL" id="TGZ76429.1"/>
    </source>
</evidence>
<proteinExistence type="predicted"/>
<dbReference type="AlphaFoldDB" id="A0A4S2MMN5"/>
<evidence type="ECO:0000256" key="1">
    <source>
        <dbReference type="SAM" id="MobiDB-lite"/>
    </source>
</evidence>
<organism evidence="2 3">
    <name type="scientific">Ascodesmis nigricans</name>
    <dbReference type="NCBI Taxonomy" id="341454"/>
    <lineage>
        <taxon>Eukaryota</taxon>
        <taxon>Fungi</taxon>
        <taxon>Dikarya</taxon>
        <taxon>Ascomycota</taxon>
        <taxon>Pezizomycotina</taxon>
        <taxon>Pezizomycetes</taxon>
        <taxon>Pezizales</taxon>
        <taxon>Ascodesmidaceae</taxon>
        <taxon>Ascodesmis</taxon>
    </lineage>
</organism>
<protein>
    <submittedName>
        <fullName evidence="2">Uncharacterized protein</fullName>
    </submittedName>
</protein>